<organism evidence="1 2">
    <name type="scientific">Ancylostoma ceylanicum</name>
    <dbReference type="NCBI Taxonomy" id="53326"/>
    <lineage>
        <taxon>Eukaryota</taxon>
        <taxon>Metazoa</taxon>
        <taxon>Ecdysozoa</taxon>
        <taxon>Nematoda</taxon>
        <taxon>Chromadorea</taxon>
        <taxon>Rhabditida</taxon>
        <taxon>Rhabditina</taxon>
        <taxon>Rhabditomorpha</taxon>
        <taxon>Strongyloidea</taxon>
        <taxon>Ancylostomatidae</taxon>
        <taxon>Ancylostomatinae</taxon>
        <taxon>Ancylostoma</taxon>
    </lineage>
</organism>
<reference evidence="2" key="1">
    <citation type="journal article" date="2015" name="Nat. Genet.">
        <title>The genome and transcriptome of the zoonotic hookworm Ancylostoma ceylanicum identify infection-specific gene families.</title>
        <authorList>
            <person name="Schwarz E.M."/>
            <person name="Hu Y."/>
            <person name="Antoshechkin I."/>
            <person name="Miller M.M."/>
            <person name="Sternberg P.W."/>
            <person name="Aroian R.V."/>
        </authorList>
    </citation>
    <scope>NUCLEOTIDE SEQUENCE</scope>
    <source>
        <strain evidence="2">HY135</strain>
    </source>
</reference>
<dbReference type="Proteomes" id="UP000024635">
    <property type="component" value="Unassembled WGS sequence"/>
</dbReference>
<protein>
    <submittedName>
        <fullName evidence="1">Uncharacterized protein</fullName>
    </submittedName>
</protein>
<dbReference type="AlphaFoldDB" id="A0A016TIP0"/>
<name>A0A016TIP0_9BILA</name>
<dbReference type="EMBL" id="JARK01001433">
    <property type="protein sequence ID" value="EYC02854.1"/>
    <property type="molecule type" value="Genomic_DNA"/>
</dbReference>
<accession>A0A016TIP0</accession>
<gene>
    <name evidence="1" type="primary">Acey_s0097.g2977</name>
    <name evidence="1" type="ORF">Y032_0097g2977</name>
</gene>
<evidence type="ECO:0000313" key="2">
    <source>
        <dbReference type="Proteomes" id="UP000024635"/>
    </source>
</evidence>
<keyword evidence="2" id="KW-1185">Reference proteome</keyword>
<sequence length="76" mass="8899">METIEQLMSFTRRNHTYNNIGFRKKSPITTAQKECNIGCVIRGSYCSFLISQRKNSWLSQQETSWLLSDESNNTYI</sequence>
<proteinExistence type="predicted"/>
<evidence type="ECO:0000313" key="1">
    <source>
        <dbReference type="EMBL" id="EYC02854.1"/>
    </source>
</evidence>
<comment type="caution">
    <text evidence="1">The sequence shown here is derived from an EMBL/GenBank/DDBJ whole genome shotgun (WGS) entry which is preliminary data.</text>
</comment>